<dbReference type="GO" id="GO:0016491">
    <property type="term" value="F:oxidoreductase activity"/>
    <property type="evidence" value="ECO:0007669"/>
    <property type="project" value="TreeGrafter"/>
</dbReference>
<dbReference type="InterPro" id="IPR011989">
    <property type="entry name" value="ARM-like"/>
</dbReference>
<dbReference type="InterPro" id="IPR016024">
    <property type="entry name" value="ARM-type_fold"/>
</dbReference>
<reference evidence="2" key="1">
    <citation type="submission" date="2024-05" db="EMBL/GenBank/DDBJ databases">
        <title>Planctomycetes of the genus Singulisphaera possess chitinolytic capabilities.</title>
        <authorList>
            <person name="Ivanova A."/>
        </authorList>
    </citation>
    <scope>NUCLEOTIDE SEQUENCE</scope>
    <source>
        <strain evidence="2">Ch08T</strain>
    </source>
</reference>
<dbReference type="Pfam" id="PF03130">
    <property type="entry name" value="HEAT_PBS"/>
    <property type="match status" value="1"/>
</dbReference>
<evidence type="ECO:0000256" key="1">
    <source>
        <dbReference type="ARBA" id="ARBA00022737"/>
    </source>
</evidence>
<gene>
    <name evidence="2" type="ORF">V5E97_24165</name>
</gene>
<organism evidence="2">
    <name type="scientific">Singulisphaera sp. Ch08</name>
    <dbReference type="NCBI Taxonomy" id="3120278"/>
    <lineage>
        <taxon>Bacteria</taxon>
        <taxon>Pseudomonadati</taxon>
        <taxon>Planctomycetota</taxon>
        <taxon>Planctomycetia</taxon>
        <taxon>Isosphaerales</taxon>
        <taxon>Isosphaeraceae</taxon>
        <taxon>Singulisphaera</taxon>
    </lineage>
</organism>
<dbReference type="SMART" id="SM00567">
    <property type="entry name" value="EZ_HEAT"/>
    <property type="match status" value="14"/>
</dbReference>
<dbReference type="InterPro" id="IPR000357">
    <property type="entry name" value="HEAT"/>
</dbReference>
<protein>
    <submittedName>
        <fullName evidence="2">HEAT repeat domain-containing protein</fullName>
    </submittedName>
</protein>
<dbReference type="PANTHER" id="PTHR12697:SF5">
    <property type="entry name" value="DEOXYHYPUSINE HYDROXYLASE"/>
    <property type="match status" value="1"/>
</dbReference>
<dbReference type="SUPFAM" id="SSF48371">
    <property type="entry name" value="ARM repeat"/>
    <property type="match status" value="3"/>
</dbReference>
<dbReference type="AlphaFoldDB" id="A0AAU7C9K5"/>
<dbReference type="EMBL" id="CP155447">
    <property type="protein sequence ID" value="XBH01441.1"/>
    <property type="molecule type" value="Genomic_DNA"/>
</dbReference>
<sequence length="954" mass="102730">MQHRSESDKTRIRQKPLSFWIKLLCRPGLASRIAASRAFAALGAEAGPAIPSLIALLAAPDLRTRRRSYLVLLRLGLEANVLARASMALYNEPDPRDEASRAWFKSMGFQDDPPNRSVRMRLLESARQADLDSAGCLAFFVALLDDPDDPVCNLASRVLRGPWLPAPPDWLRNVASGDPVARIQAAHAAGSIGTEGLPLLRLLIQDPEPSVRRVAAVALGRLDAEALAELAIALEDEDPKVRRQAVWALGRPLGPEAIGLLIQAIGHPRAEVRKDAIDAVKSLGILAKDALPALEQAREDPDVGVSSVAGYARSYVSDRLHGKTLRHWAGRLLDPRPRIRRNVAKILVYAPRTDLMMDALTELVRDPDPEVRNAACYAFEEGDLDVTHPAFLSLLHDPDPRHRWNALGILHYGMLGQCEAAVGRIIAMLDDPDEGVRSQVVHRLVRRGDEYRIHAADVLPVPESCGGVADPGDRYARARAAAALGDWDEEGLLPLQDTLRDPDTLVRRAAVVAIWRIGAAALGVAQIALGDDDAHVRMYAASFISQCDPEALPRLVHLLDDPSAAVRVAAIDGLARFGQSAEIAIPWLHDAVDRSTDSQVRRAAVAALGEVAPTSPDAVSTLVNVASDPDPEIRVAAIESLGAATPEFPQVIPTLIRAMGDLEPLVRRASALSLGRIGPRAHASVSVMIDACSDPVWHVSTTARANLLRLLSETSEDAEVEAVVATLTEALNSGNWLDRFWGLEALSSLIGTPPSTILSPDTSHRHPSCADLSLPCFFPPAAKGLAKAFHHHRPDVCRSAIHAFVGCPEAAKIVLPELIVVFRTHTDSQVHSSCSTIFRELGPDAADVVPDLIAALGESDHWTRLHTAITLACVAPSNLTALSILIEGLDRPESRDRAWAAYGLGQMGSSAQLAIPLLKKTLLDSNEPTRNAAANALEQIQSASSDSDCPVADR</sequence>
<dbReference type="InterPro" id="IPR004155">
    <property type="entry name" value="PBS_lyase_HEAT"/>
</dbReference>
<dbReference type="Pfam" id="PF13646">
    <property type="entry name" value="HEAT_2"/>
    <property type="match status" value="3"/>
</dbReference>
<name>A0AAU7C9K5_9BACT</name>
<accession>A0AAU7C9K5</accession>
<keyword evidence="1" id="KW-0677">Repeat</keyword>
<proteinExistence type="predicted"/>
<dbReference type="Gene3D" id="1.25.10.10">
    <property type="entry name" value="Leucine-rich Repeat Variant"/>
    <property type="match status" value="5"/>
</dbReference>
<dbReference type="Pfam" id="PF02985">
    <property type="entry name" value="HEAT"/>
    <property type="match status" value="2"/>
</dbReference>
<evidence type="ECO:0000313" key="2">
    <source>
        <dbReference type="EMBL" id="XBH01441.1"/>
    </source>
</evidence>
<dbReference type="PANTHER" id="PTHR12697">
    <property type="entry name" value="PBS LYASE HEAT-LIKE PROTEIN"/>
    <property type="match status" value="1"/>
</dbReference>
<dbReference type="RefSeq" id="WP_406694145.1">
    <property type="nucleotide sequence ID" value="NZ_CP155447.1"/>
</dbReference>